<dbReference type="EMBL" id="VCKX01000136">
    <property type="protein sequence ID" value="TMR28705.1"/>
    <property type="molecule type" value="Genomic_DNA"/>
</dbReference>
<accession>A0A5S4G6R1</accession>
<keyword evidence="4" id="KW-1185">Reference proteome</keyword>
<evidence type="ECO:0000313" key="4">
    <source>
        <dbReference type="Proteomes" id="UP000306628"/>
    </source>
</evidence>
<feature type="compositionally biased region" description="Low complexity" evidence="1">
    <location>
        <begin position="58"/>
        <end position="67"/>
    </location>
</feature>
<evidence type="ECO:0008006" key="5">
    <source>
        <dbReference type="Google" id="ProtNLM"/>
    </source>
</evidence>
<reference evidence="3 4" key="1">
    <citation type="submission" date="2019-05" db="EMBL/GenBank/DDBJ databases">
        <title>Draft genome sequence of Nonomuraea zeae DSM 100528.</title>
        <authorList>
            <person name="Saricaoglu S."/>
            <person name="Isik K."/>
        </authorList>
    </citation>
    <scope>NUCLEOTIDE SEQUENCE [LARGE SCALE GENOMIC DNA]</scope>
    <source>
        <strain evidence="3 4">DSM 100528</strain>
    </source>
</reference>
<feature type="signal peptide" evidence="2">
    <location>
        <begin position="1"/>
        <end position="26"/>
    </location>
</feature>
<dbReference type="RefSeq" id="WP_138694072.1">
    <property type="nucleotide sequence ID" value="NZ_JBHSAZ010000046.1"/>
</dbReference>
<evidence type="ECO:0000256" key="2">
    <source>
        <dbReference type="SAM" id="SignalP"/>
    </source>
</evidence>
<gene>
    <name evidence="3" type="ORF">ETD85_34830</name>
</gene>
<proteinExistence type="predicted"/>
<evidence type="ECO:0000313" key="3">
    <source>
        <dbReference type="EMBL" id="TMR28705.1"/>
    </source>
</evidence>
<sequence length="195" mass="19919">MAKSRAVWVVGALAVLGLAGSGIAVAASNDVITACVSSSGNVRIPSTAQPSPSPTPSLPTELAPAATREPLPGDSGCVVGERVITWNQTGPQGPQGDTGAAGPPGAAFSGREAVMRDTVIAPGTSGYAYAECPAGKLAMTGHYTFLRTDMQVYTTPLPINDVGVSVYDGDSWSLYATNTSPNQVRIRVWAICVNA</sequence>
<protein>
    <recommendedName>
        <fullName evidence="5">Collagen-like protein</fullName>
    </recommendedName>
</protein>
<organism evidence="3 4">
    <name type="scientific">Nonomuraea zeae</name>
    <dbReference type="NCBI Taxonomy" id="1642303"/>
    <lineage>
        <taxon>Bacteria</taxon>
        <taxon>Bacillati</taxon>
        <taxon>Actinomycetota</taxon>
        <taxon>Actinomycetes</taxon>
        <taxon>Streptosporangiales</taxon>
        <taxon>Streptosporangiaceae</taxon>
        <taxon>Nonomuraea</taxon>
    </lineage>
</organism>
<keyword evidence="2" id="KW-0732">Signal</keyword>
<name>A0A5S4G6R1_9ACTN</name>
<feature type="region of interest" description="Disordered" evidence="1">
    <location>
        <begin position="42"/>
        <end position="72"/>
    </location>
</feature>
<evidence type="ECO:0000256" key="1">
    <source>
        <dbReference type="SAM" id="MobiDB-lite"/>
    </source>
</evidence>
<comment type="caution">
    <text evidence="3">The sequence shown here is derived from an EMBL/GenBank/DDBJ whole genome shotgun (WGS) entry which is preliminary data.</text>
</comment>
<feature type="chain" id="PRO_5024323615" description="Collagen-like protein" evidence="2">
    <location>
        <begin position="27"/>
        <end position="195"/>
    </location>
</feature>
<dbReference type="Proteomes" id="UP000306628">
    <property type="component" value="Unassembled WGS sequence"/>
</dbReference>
<dbReference type="AlphaFoldDB" id="A0A5S4G6R1"/>